<gene>
    <name evidence="2" type="ORF">pPER272_0225</name>
    <name evidence="1" type="ORF">pPER272_AH820_0225</name>
</gene>
<geneLocation type="plasmid" evidence="1">
    <name>pPER272</name>
</geneLocation>
<protein>
    <submittedName>
        <fullName evidence="1">Uncharacterized protein</fullName>
    </submittedName>
</protein>
<reference evidence="1" key="1">
    <citation type="journal article" date="2007" name="J. Bacteriol.">
        <title>Complete sequence analysis of novel plasmids from emetic and periodontal Bacillus cereus isolates reveals a common evolutionary history among the B. cereus-group plasmids, including Bacillus anthracis pXO1.</title>
        <authorList>
            <person name="Rasko D.A."/>
            <person name="Rosovitz M.J."/>
            <person name="Okstad O.A."/>
            <person name="Fouts D.E."/>
            <person name="Jiang L."/>
            <person name="Cer R.Z."/>
            <person name="Kolsto A.B."/>
            <person name="Gill S.R."/>
            <person name="Ravel J."/>
        </authorList>
    </citation>
    <scope>NUCLEOTIDE SEQUENCE</scope>
    <source>
        <strain evidence="2">AH818</strain>
        <strain evidence="1">AH820</strain>
        <plasmid evidence="1">pPER272</plasmid>
    </source>
</reference>
<proteinExistence type="predicted"/>
<keyword evidence="1" id="KW-0614">Plasmid</keyword>
<dbReference type="EMBL" id="DQ889678">
    <property type="protein sequence ID" value="ABK01273.1"/>
    <property type="molecule type" value="Genomic_DNA"/>
</dbReference>
<evidence type="ECO:0000313" key="2">
    <source>
        <dbReference type="EMBL" id="ABK01273.1"/>
    </source>
</evidence>
<name>A1BZQ0_BACCE</name>
<evidence type="ECO:0000313" key="1">
    <source>
        <dbReference type="EMBL" id="ABK01009.1"/>
    </source>
</evidence>
<accession>A1BZQ0</accession>
<sequence length="31" mass="3677">MCWAVIYIAIFYEISHEERVAKSFDIKDNKG</sequence>
<dbReference type="EMBL" id="DQ889677">
    <property type="protein sequence ID" value="ABK01009.1"/>
    <property type="molecule type" value="Genomic_DNA"/>
</dbReference>
<organism evidence="1">
    <name type="scientific">Bacillus cereus</name>
    <dbReference type="NCBI Taxonomy" id="1396"/>
    <lineage>
        <taxon>Bacteria</taxon>
        <taxon>Bacillati</taxon>
        <taxon>Bacillota</taxon>
        <taxon>Bacilli</taxon>
        <taxon>Bacillales</taxon>
        <taxon>Bacillaceae</taxon>
        <taxon>Bacillus</taxon>
        <taxon>Bacillus cereus group</taxon>
    </lineage>
</organism>
<dbReference type="AlphaFoldDB" id="A1BZQ0"/>